<dbReference type="STRING" id="946122.A0A0C2WHJ8"/>
<gene>
    <name evidence="1" type="ORF">M378DRAFT_51177</name>
</gene>
<proteinExistence type="predicted"/>
<accession>A0A0C2WHJ8</accession>
<evidence type="ECO:0000313" key="2">
    <source>
        <dbReference type="Proteomes" id="UP000054549"/>
    </source>
</evidence>
<protein>
    <submittedName>
        <fullName evidence="1">Uncharacterized protein</fullName>
    </submittedName>
</protein>
<reference evidence="1 2" key="1">
    <citation type="submission" date="2014-04" db="EMBL/GenBank/DDBJ databases">
        <title>Evolutionary Origins and Diversification of the Mycorrhizal Mutualists.</title>
        <authorList>
            <consortium name="DOE Joint Genome Institute"/>
            <consortium name="Mycorrhizal Genomics Consortium"/>
            <person name="Kohler A."/>
            <person name="Kuo A."/>
            <person name="Nagy L.G."/>
            <person name="Floudas D."/>
            <person name="Copeland A."/>
            <person name="Barry K.W."/>
            <person name="Cichocki N."/>
            <person name="Veneault-Fourrey C."/>
            <person name="LaButti K."/>
            <person name="Lindquist E.A."/>
            <person name="Lipzen A."/>
            <person name="Lundell T."/>
            <person name="Morin E."/>
            <person name="Murat C."/>
            <person name="Riley R."/>
            <person name="Ohm R."/>
            <person name="Sun H."/>
            <person name="Tunlid A."/>
            <person name="Henrissat B."/>
            <person name="Grigoriev I.V."/>
            <person name="Hibbett D.S."/>
            <person name="Martin F."/>
        </authorList>
    </citation>
    <scope>NUCLEOTIDE SEQUENCE [LARGE SCALE GENOMIC DNA]</scope>
    <source>
        <strain evidence="1 2">Koide BX008</strain>
    </source>
</reference>
<dbReference type="HOGENOM" id="CLU_096306_3_0_1"/>
<feature type="non-terminal residue" evidence="1">
    <location>
        <position position="153"/>
    </location>
</feature>
<dbReference type="InParanoid" id="A0A0C2WHJ8"/>
<organism evidence="1 2">
    <name type="scientific">Amanita muscaria (strain Koide BX008)</name>
    <dbReference type="NCBI Taxonomy" id="946122"/>
    <lineage>
        <taxon>Eukaryota</taxon>
        <taxon>Fungi</taxon>
        <taxon>Dikarya</taxon>
        <taxon>Basidiomycota</taxon>
        <taxon>Agaricomycotina</taxon>
        <taxon>Agaricomycetes</taxon>
        <taxon>Agaricomycetidae</taxon>
        <taxon>Agaricales</taxon>
        <taxon>Pluteineae</taxon>
        <taxon>Amanitaceae</taxon>
        <taxon>Amanita</taxon>
    </lineage>
</organism>
<sequence>LVAKTLIKLFDLPKRTAGADDEMRELASNIDFEELLSRVEDIRLGNGSEVDDTEGWVDENMFLPAEERAQLDENIRPLRLILVKVRKLAYKIVNSSTILLPAWTSTLQELDMEVKRLPRDVSTRWNSTFDMLNVALTYRAGIDSITDKVRLGL</sequence>
<name>A0A0C2WHJ8_AMAMK</name>
<keyword evidence="2" id="KW-1185">Reference proteome</keyword>
<dbReference type="EMBL" id="KN818498">
    <property type="protein sequence ID" value="KIL55578.1"/>
    <property type="molecule type" value="Genomic_DNA"/>
</dbReference>
<dbReference type="OrthoDB" id="3252425at2759"/>
<dbReference type="Proteomes" id="UP000054549">
    <property type="component" value="Unassembled WGS sequence"/>
</dbReference>
<dbReference type="AlphaFoldDB" id="A0A0C2WHJ8"/>
<evidence type="ECO:0000313" key="1">
    <source>
        <dbReference type="EMBL" id="KIL55578.1"/>
    </source>
</evidence>
<feature type="non-terminal residue" evidence="1">
    <location>
        <position position="1"/>
    </location>
</feature>